<evidence type="ECO:0000259" key="6">
    <source>
        <dbReference type="PROSITE" id="PS51123"/>
    </source>
</evidence>
<evidence type="ECO:0000256" key="2">
    <source>
        <dbReference type="ARBA" id="ARBA00023136"/>
    </source>
</evidence>
<dbReference type="InterPro" id="IPR036737">
    <property type="entry name" value="OmpA-like_sf"/>
</dbReference>
<dbReference type="SUPFAM" id="SSF103088">
    <property type="entry name" value="OmpA-like"/>
    <property type="match status" value="1"/>
</dbReference>
<dbReference type="Pfam" id="PF00691">
    <property type="entry name" value="OmpA"/>
    <property type="match status" value="1"/>
</dbReference>
<feature type="domain" description="OmpA-like" evidence="6">
    <location>
        <begin position="124"/>
        <end position="239"/>
    </location>
</feature>
<dbReference type="InterPro" id="IPR006665">
    <property type="entry name" value="OmpA-like"/>
</dbReference>
<gene>
    <name evidence="7" type="ORF">GCM10010985_54300</name>
</gene>
<keyword evidence="2 4" id="KW-0472">Membrane</keyword>
<keyword evidence="3" id="KW-0998">Cell outer membrane</keyword>
<dbReference type="PANTHER" id="PTHR30329">
    <property type="entry name" value="STATOR ELEMENT OF FLAGELLAR MOTOR COMPLEX"/>
    <property type="match status" value="1"/>
</dbReference>
<sequence>MPYLTKSEMFNKSVAAVLAVAAVLSGCASNSGPTFNIQQIKTSSGQSAFRAECYGLFENGGACMQAVKKACGNQPYTLLQSVEGTQAPGDARSVIFTCGTPAPAPVAQSTPQAVVAAAAAPVAAPARKVTLDEKTNFAFDSAQLTPKAKRILDKVIADGRDVTFSSVTVQGFTDAVGSDAYNIALSERRAQSVLGYLKSHGLQSKAFATQGYGKSRPVASNATSDGRAENRRVEIVLTQ</sequence>
<dbReference type="PROSITE" id="PS51257">
    <property type="entry name" value="PROKAR_LIPOPROTEIN"/>
    <property type="match status" value="1"/>
</dbReference>
<evidence type="ECO:0000313" key="7">
    <source>
        <dbReference type="EMBL" id="GGD92704.1"/>
    </source>
</evidence>
<feature type="chain" id="PRO_5045826268" evidence="5">
    <location>
        <begin position="31"/>
        <end position="239"/>
    </location>
</feature>
<proteinExistence type="predicted"/>
<protein>
    <submittedName>
        <fullName evidence="7">OmpA family protein</fullName>
    </submittedName>
</protein>
<dbReference type="Proteomes" id="UP000597138">
    <property type="component" value="Unassembled WGS sequence"/>
</dbReference>
<evidence type="ECO:0000313" key="8">
    <source>
        <dbReference type="Proteomes" id="UP000597138"/>
    </source>
</evidence>
<feature type="signal peptide" evidence="5">
    <location>
        <begin position="1"/>
        <end position="30"/>
    </location>
</feature>
<evidence type="ECO:0000256" key="1">
    <source>
        <dbReference type="ARBA" id="ARBA00004442"/>
    </source>
</evidence>
<dbReference type="PRINTS" id="PR01021">
    <property type="entry name" value="OMPADOMAIN"/>
</dbReference>
<dbReference type="EMBL" id="BMEG01000013">
    <property type="protein sequence ID" value="GGD92704.1"/>
    <property type="molecule type" value="Genomic_DNA"/>
</dbReference>
<reference evidence="8" key="1">
    <citation type="journal article" date="2019" name="Int. J. Syst. Evol. Microbiol.">
        <title>The Global Catalogue of Microorganisms (GCM) 10K type strain sequencing project: providing services to taxonomists for standard genome sequencing and annotation.</title>
        <authorList>
            <consortium name="The Broad Institute Genomics Platform"/>
            <consortium name="The Broad Institute Genome Sequencing Center for Infectious Disease"/>
            <person name="Wu L."/>
            <person name="Ma J."/>
        </authorList>
    </citation>
    <scope>NUCLEOTIDE SEQUENCE [LARGE SCALE GENOMIC DNA]</scope>
    <source>
        <strain evidence="8">CGMCC 1.11013</strain>
    </source>
</reference>
<name>A0ABQ1S4D7_9BURK</name>
<accession>A0ABQ1S4D7</accession>
<comment type="caution">
    <text evidence="7">The sequence shown here is derived from an EMBL/GenBank/DDBJ whole genome shotgun (WGS) entry which is preliminary data.</text>
</comment>
<dbReference type="CDD" id="cd07185">
    <property type="entry name" value="OmpA_C-like"/>
    <property type="match status" value="1"/>
</dbReference>
<dbReference type="InterPro" id="IPR006664">
    <property type="entry name" value="OMP_bac"/>
</dbReference>
<dbReference type="PROSITE" id="PS51123">
    <property type="entry name" value="OMPA_2"/>
    <property type="match status" value="1"/>
</dbReference>
<evidence type="ECO:0000256" key="5">
    <source>
        <dbReference type="SAM" id="SignalP"/>
    </source>
</evidence>
<evidence type="ECO:0000256" key="3">
    <source>
        <dbReference type="ARBA" id="ARBA00023237"/>
    </source>
</evidence>
<comment type="subcellular location">
    <subcellularLocation>
        <location evidence="1">Cell outer membrane</location>
    </subcellularLocation>
</comment>
<dbReference type="InterPro" id="IPR050330">
    <property type="entry name" value="Bact_OuterMem_StrucFunc"/>
</dbReference>
<dbReference type="PANTHER" id="PTHR30329:SF21">
    <property type="entry name" value="LIPOPROTEIN YIAD-RELATED"/>
    <property type="match status" value="1"/>
</dbReference>
<keyword evidence="5" id="KW-0732">Signal</keyword>
<organism evidence="7 8">
    <name type="scientific">Caballeronia grimmiae</name>
    <dbReference type="NCBI Taxonomy" id="1071679"/>
    <lineage>
        <taxon>Bacteria</taxon>
        <taxon>Pseudomonadati</taxon>
        <taxon>Pseudomonadota</taxon>
        <taxon>Betaproteobacteria</taxon>
        <taxon>Burkholderiales</taxon>
        <taxon>Burkholderiaceae</taxon>
        <taxon>Caballeronia</taxon>
    </lineage>
</organism>
<keyword evidence="8" id="KW-1185">Reference proteome</keyword>
<evidence type="ECO:0000256" key="4">
    <source>
        <dbReference type="PROSITE-ProRule" id="PRU00473"/>
    </source>
</evidence>
<dbReference type="Gene3D" id="3.30.1330.60">
    <property type="entry name" value="OmpA-like domain"/>
    <property type="match status" value="1"/>
</dbReference>